<proteinExistence type="predicted"/>
<feature type="transmembrane region" description="Helical" evidence="1">
    <location>
        <begin position="140"/>
        <end position="159"/>
    </location>
</feature>
<feature type="transmembrane region" description="Helical" evidence="1">
    <location>
        <begin position="88"/>
        <end position="106"/>
    </location>
</feature>
<keyword evidence="1" id="KW-0472">Membrane</keyword>
<evidence type="ECO:0000256" key="1">
    <source>
        <dbReference type="SAM" id="Phobius"/>
    </source>
</evidence>
<evidence type="ECO:0000313" key="2">
    <source>
        <dbReference type="EMBL" id="ADD95936.1"/>
    </source>
</evidence>
<reference evidence="2" key="1">
    <citation type="journal article" date="2010" name="ISME J.">
        <title>Metagenome of the Mediterranean deep chlorophyll maximum studied by direct and fosmid library 454 pyrosequencing.</title>
        <authorList>
            <person name="Ghai R."/>
            <person name="Martin-Cuadrado A.B."/>
            <person name="Molto A.G."/>
            <person name="Heredia I.G."/>
            <person name="Cabrera R."/>
            <person name="Martin J."/>
            <person name="Verdu M."/>
            <person name="Deschamps P."/>
            <person name="Moreira D."/>
            <person name="Lopez-Garcia P."/>
            <person name="Mira A."/>
            <person name="Rodriguez-Valera F."/>
        </authorList>
    </citation>
    <scope>NUCLEOTIDE SEQUENCE</scope>
</reference>
<protein>
    <submittedName>
        <fullName evidence="2">Hypothetical membrane spanning protein</fullName>
    </submittedName>
</protein>
<keyword evidence="1" id="KW-0812">Transmembrane</keyword>
<accession>D6PJN5</accession>
<dbReference type="EMBL" id="GU943111">
    <property type="protein sequence ID" value="ADD95936.1"/>
    <property type="molecule type" value="Genomic_DNA"/>
</dbReference>
<name>D6PJN5_9ZZZZ</name>
<organism evidence="2">
    <name type="scientific">uncultured organism MedDCM-OCT-S04-C1</name>
    <dbReference type="NCBI Taxonomy" id="743604"/>
    <lineage>
        <taxon>unclassified sequences</taxon>
        <taxon>environmental samples</taxon>
    </lineage>
</organism>
<keyword evidence="1" id="KW-1133">Transmembrane helix</keyword>
<sequence length="205" mass="22920">MSEQIELTDPVDHSVGGIYGHLFRRGFHIGMSILPFLYYEYGEAISDAFSMTRLQFVSVMVMALVLGEAIRLKLGITIFGQRDYESKQVSALAWGAFAIGITFLVLSDYPELVWPLMISLSLGDPFIGEVRRKGYESRTVFIIGSIFISGIWLASGYLVDTPYSLAILMGPLCVAAEWPRLRWIDDNATMLLIPLCAAIMILPWL</sequence>
<feature type="transmembrane region" description="Helical" evidence="1">
    <location>
        <begin position="56"/>
        <end position="76"/>
    </location>
</feature>
<dbReference type="AlphaFoldDB" id="D6PJN5"/>